<keyword evidence="3" id="KW-0804">Transcription</keyword>
<evidence type="ECO:0000256" key="3">
    <source>
        <dbReference type="ARBA" id="ARBA00023163"/>
    </source>
</evidence>
<feature type="domain" description="Cyclic nucleotide-binding" evidence="4">
    <location>
        <begin position="13"/>
        <end position="116"/>
    </location>
</feature>
<sequence length="230" mass="24855">MNQLVNALGEVPYFQDLPAAAIEGIAHRARLRQVTAGEPIVIQGQECAGLGVVVAGQVRVSRSSPEGREQVLRILGPGRTFNDAAAIDGNPNPGTVTAAEDSVVGLIPRQTVLRVIDEYPAVAAAMLHLLAYRLRSLVDLTEDSALHSVVARVARLLLRCSEGDQPLVEGVPDACVRITQQDIAALTGSVREVVQRALKLLEQEGAIRMARARIHVLDPRILRDYAEEQR</sequence>
<keyword evidence="2" id="KW-0238">DNA-binding</keyword>
<keyword evidence="1" id="KW-0805">Transcription regulation</keyword>
<dbReference type="PROSITE" id="PS50042">
    <property type="entry name" value="CNMP_BINDING_3"/>
    <property type="match status" value="1"/>
</dbReference>
<dbReference type="PANTHER" id="PTHR24567">
    <property type="entry name" value="CRP FAMILY TRANSCRIPTIONAL REGULATORY PROTEIN"/>
    <property type="match status" value="1"/>
</dbReference>
<proteinExistence type="predicted"/>
<dbReference type="InterPro" id="IPR018490">
    <property type="entry name" value="cNMP-bd_dom_sf"/>
</dbReference>
<dbReference type="Pfam" id="PF00027">
    <property type="entry name" value="cNMP_binding"/>
    <property type="match status" value="1"/>
</dbReference>
<evidence type="ECO:0000259" key="5">
    <source>
        <dbReference type="PROSITE" id="PS51063"/>
    </source>
</evidence>
<dbReference type="PROSITE" id="PS51063">
    <property type="entry name" value="HTH_CRP_2"/>
    <property type="match status" value="1"/>
</dbReference>
<evidence type="ECO:0000313" key="6">
    <source>
        <dbReference type="EMBL" id="QEA06814.1"/>
    </source>
</evidence>
<evidence type="ECO:0000259" key="4">
    <source>
        <dbReference type="PROSITE" id="PS50042"/>
    </source>
</evidence>
<dbReference type="CDD" id="cd00038">
    <property type="entry name" value="CAP_ED"/>
    <property type="match status" value="1"/>
</dbReference>
<dbReference type="SUPFAM" id="SSF51206">
    <property type="entry name" value="cAMP-binding domain-like"/>
    <property type="match status" value="1"/>
</dbReference>
<dbReference type="Gene3D" id="2.60.120.10">
    <property type="entry name" value="Jelly Rolls"/>
    <property type="match status" value="1"/>
</dbReference>
<dbReference type="InterPro" id="IPR012318">
    <property type="entry name" value="HTH_CRP"/>
</dbReference>
<dbReference type="InterPro" id="IPR036390">
    <property type="entry name" value="WH_DNA-bd_sf"/>
</dbReference>
<dbReference type="InterPro" id="IPR014710">
    <property type="entry name" value="RmlC-like_jellyroll"/>
</dbReference>
<dbReference type="Pfam" id="PF13545">
    <property type="entry name" value="HTH_Crp_2"/>
    <property type="match status" value="1"/>
</dbReference>
<dbReference type="EMBL" id="MN079174">
    <property type="protein sequence ID" value="QEA06814.1"/>
    <property type="molecule type" value="Genomic_DNA"/>
</dbReference>
<name>A0A5B8RH29_9ZZZZ</name>
<organism evidence="6">
    <name type="scientific">uncultured organism</name>
    <dbReference type="NCBI Taxonomy" id="155900"/>
    <lineage>
        <taxon>unclassified sequences</taxon>
        <taxon>environmental samples</taxon>
    </lineage>
</organism>
<dbReference type="InterPro" id="IPR000595">
    <property type="entry name" value="cNMP-bd_dom"/>
</dbReference>
<reference evidence="6" key="1">
    <citation type="submission" date="2019-06" db="EMBL/GenBank/DDBJ databases">
        <authorList>
            <person name="Murdoch R.W."/>
            <person name="Fathepure B."/>
        </authorList>
    </citation>
    <scope>NUCLEOTIDE SEQUENCE</scope>
</reference>
<evidence type="ECO:0000256" key="1">
    <source>
        <dbReference type="ARBA" id="ARBA00023015"/>
    </source>
</evidence>
<protein>
    <submittedName>
        <fullName evidence="6">Cyclic AMP receptor protein</fullName>
    </submittedName>
</protein>
<dbReference type="GO" id="GO:0003677">
    <property type="term" value="F:DNA binding"/>
    <property type="evidence" value="ECO:0007669"/>
    <property type="project" value="UniProtKB-KW"/>
</dbReference>
<accession>A0A5B8RH29</accession>
<dbReference type="AlphaFoldDB" id="A0A5B8RH29"/>
<dbReference type="GO" id="GO:0003700">
    <property type="term" value="F:DNA-binding transcription factor activity"/>
    <property type="evidence" value="ECO:0007669"/>
    <property type="project" value="TreeGrafter"/>
</dbReference>
<dbReference type="Gene3D" id="1.10.10.10">
    <property type="entry name" value="Winged helix-like DNA-binding domain superfamily/Winged helix DNA-binding domain"/>
    <property type="match status" value="1"/>
</dbReference>
<feature type="domain" description="HTH crp-type" evidence="5">
    <location>
        <begin position="147"/>
        <end position="220"/>
    </location>
</feature>
<dbReference type="InterPro" id="IPR036388">
    <property type="entry name" value="WH-like_DNA-bd_sf"/>
</dbReference>
<gene>
    <name evidence="6" type="ORF">KBTEX_03155</name>
</gene>
<dbReference type="InterPro" id="IPR050397">
    <property type="entry name" value="Env_Response_Regulators"/>
</dbReference>
<keyword evidence="6" id="KW-0675">Receptor</keyword>
<dbReference type="SMART" id="SM00419">
    <property type="entry name" value="HTH_CRP"/>
    <property type="match status" value="1"/>
</dbReference>
<dbReference type="PANTHER" id="PTHR24567:SF68">
    <property type="entry name" value="DNA-BINDING TRANSCRIPTIONAL DUAL REGULATOR CRP"/>
    <property type="match status" value="1"/>
</dbReference>
<dbReference type="SUPFAM" id="SSF46785">
    <property type="entry name" value="Winged helix' DNA-binding domain"/>
    <property type="match status" value="1"/>
</dbReference>
<evidence type="ECO:0000256" key="2">
    <source>
        <dbReference type="ARBA" id="ARBA00023125"/>
    </source>
</evidence>
<dbReference type="SMART" id="SM00100">
    <property type="entry name" value="cNMP"/>
    <property type="match status" value="1"/>
</dbReference>